<evidence type="ECO:0000256" key="2">
    <source>
        <dbReference type="SAM" id="SignalP"/>
    </source>
</evidence>
<dbReference type="OrthoDB" id="2412648at2759"/>
<dbReference type="Proteomes" id="UP000823405">
    <property type="component" value="Unassembled WGS sequence"/>
</dbReference>
<evidence type="ECO:0000256" key="1">
    <source>
        <dbReference type="SAM" id="MobiDB-lite"/>
    </source>
</evidence>
<comment type="caution">
    <text evidence="3">The sequence shown here is derived from an EMBL/GenBank/DDBJ whole genome shotgun (WGS) entry which is preliminary data.</text>
</comment>
<dbReference type="EMBL" id="JAAAIN010002943">
    <property type="protein sequence ID" value="KAG0288904.1"/>
    <property type="molecule type" value="Genomic_DNA"/>
</dbReference>
<feature type="compositionally biased region" description="Low complexity" evidence="1">
    <location>
        <begin position="115"/>
        <end position="124"/>
    </location>
</feature>
<feature type="chain" id="PRO_5040350914" description="Secreted protein" evidence="2">
    <location>
        <begin position="19"/>
        <end position="153"/>
    </location>
</feature>
<evidence type="ECO:0000313" key="4">
    <source>
        <dbReference type="Proteomes" id="UP000823405"/>
    </source>
</evidence>
<gene>
    <name evidence="3" type="ORF">BGZ97_006637</name>
</gene>
<feature type="non-terminal residue" evidence="3">
    <location>
        <position position="153"/>
    </location>
</feature>
<keyword evidence="4" id="KW-1185">Reference proteome</keyword>
<feature type="signal peptide" evidence="2">
    <location>
        <begin position="1"/>
        <end position="18"/>
    </location>
</feature>
<evidence type="ECO:0008006" key="5">
    <source>
        <dbReference type="Google" id="ProtNLM"/>
    </source>
</evidence>
<proteinExistence type="predicted"/>
<reference evidence="3" key="1">
    <citation type="journal article" date="2020" name="Fungal Divers.">
        <title>Resolving the Mortierellaceae phylogeny through synthesis of multi-gene phylogenetics and phylogenomics.</title>
        <authorList>
            <person name="Vandepol N."/>
            <person name="Liber J."/>
            <person name="Desiro A."/>
            <person name="Na H."/>
            <person name="Kennedy M."/>
            <person name="Barry K."/>
            <person name="Grigoriev I.V."/>
            <person name="Miller A.N."/>
            <person name="O'Donnell K."/>
            <person name="Stajich J.E."/>
            <person name="Bonito G."/>
        </authorList>
    </citation>
    <scope>NUCLEOTIDE SEQUENCE</scope>
    <source>
        <strain evidence="3">NVP60</strain>
    </source>
</reference>
<organism evidence="3 4">
    <name type="scientific">Linnemannia gamsii</name>
    <dbReference type="NCBI Taxonomy" id="64522"/>
    <lineage>
        <taxon>Eukaryota</taxon>
        <taxon>Fungi</taxon>
        <taxon>Fungi incertae sedis</taxon>
        <taxon>Mucoromycota</taxon>
        <taxon>Mortierellomycotina</taxon>
        <taxon>Mortierellomycetes</taxon>
        <taxon>Mortierellales</taxon>
        <taxon>Mortierellaceae</taxon>
        <taxon>Linnemannia</taxon>
    </lineage>
</organism>
<dbReference type="AlphaFoldDB" id="A0A9P6QRC6"/>
<sequence>MHFTTVAIASAVVAVASAQALNPLYPFQPNGPCVDGCLSKVGKSMFDKFTSDPSSPDFMASLAFAHERGTPNYTKYMTDTGMCLMSCPMSEQNLYNEQYKGKAAWYAEKKASGTGDATASGSGAQPSTSNPAGSGAVAKSASAVVGVAALLSA</sequence>
<accession>A0A9P6QRC6</accession>
<feature type="region of interest" description="Disordered" evidence="1">
    <location>
        <begin position="115"/>
        <end position="137"/>
    </location>
</feature>
<keyword evidence="2" id="KW-0732">Signal</keyword>
<protein>
    <recommendedName>
        <fullName evidence="5">Secreted protein</fullName>
    </recommendedName>
</protein>
<name>A0A9P6QRC6_9FUNG</name>
<evidence type="ECO:0000313" key="3">
    <source>
        <dbReference type="EMBL" id="KAG0288904.1"/>
    </source>
</evidence>